<feature type="transmembrane region" description="Helical" evidence="5">
    <location>
        <begin position="280"/>
        <end position="302"/>
    </location>
</feature>
<feature type="transmembrane region" description="Helical" evidence="5">
    <location>
        <begin position="176"/>
        <end position="194"/>
    </location>
</feature>
<evidence type="ECO:0000256" key="2">
    <source>
        <dbReference type="ARBA" id="ARBA00022692"/>
    </source>
</evidence>
<dbReference type="PANTHER" id="PTHR42723">
    <property type="entry name" value="CHLOROPHYLL SYNTHASE"/>
    <property type="match status" value="1"/>
</dbReference>
<dbReference type="InterPro" id="IPR000537">
    <property type="entry name" value="UbiA_prenyltransferase"/>
</dbReference>
<feature type="transmembrane region" description="Helical" evidence="5">
    <location>
        <begin position="55"/>
        <end position="76"/>
    </location>
</feature>
<evidence type="ECO:0000256" key="5">
    <source>
        <dbReference type="SAM" id="Phobius"/>
    </source>
</evidence>
<dbReference type="GO" id="GO:0016765">
    <property type="term" value="F:transferase activity, transferring alkyl or aryl (other than methyl) groups"/>
    <property type="evidence" value="ECO:0007669"/>
    <property type="project" value="InterPro"/>
</dbReference>
<dbReference type="InterPro" id="IPR050475">
    <property type="entry name" value="Prenyltransferase_related"/>
</dbReference>
<sequence>MFKGENIDLNTRWYDYFFLLRPILWVPVWVFLFIGYMYGARLELFSIHFVLPKRFWLVLITYTLLMSSVYVVNQIIDKESDKINEKLFLLPYEIISVRNAVIVAVLLAVLSLILSFFLGGFVLFLLYLLSLILGLLYSLPPFQLKGRPFLDFVVNGLGYACIALLVGWYTAEKLTLHTLIVSFGYFILVCAIFINTTLPDIPGDKKTGKITTGVFLGNKLSLILSSSLFVLALLFAFLEMDILLIVPSLLGAIFSVLALWDNTDDLIITKLSYRVPAFLFILLVSIKFPIFLIINLILLFLLRKYYKSRFGLDYPAMLGR</sequence>
<feature type="transmembrane region" description="Helical" evidence="5">
    <location>
        <begin position="116"/>
        <end position="137"/>
    </location>
</feature>
<feature type="transmembrane region" description="Helical" evidence="5">
    <location>
        <begin position="214"/>
        <end position="235"/>
    </location>
</feature>
<comment type="subcellular location">
    <subcellularLocation>
        <location evidence="1">Membrane</location>
        <topology evidence="1">Multi-pass membrane protein</topology>
    </subcellularLocation>
</comment>
<feature type="transmembrane region" description="Helical" evidence="5">
    <location>
        <begin position="16"/>
        <end position="34"/>
    </location>
</feature>
<dbReference type="Pfam" id="PF01040">
    <property type="entry name" value="UbiA"/>
    <property type="match status" value="1"/>
</dbReference>
<dbReference type="GO" id="GO:0016020">
    <property type="term" value="C:membrane"/>
    <property type="evidence" value="ECO:0007669"/>
    <property type="project" value="UniProtKB-SubCell"/>
</dbReference>
<proteinExistence type="predicted"/>
<comment type="caution">
    <text evidence="6">The sequence shown here is derived from an EMBL/GenBank/DDBJ whole genome shotgun (WGS) entry which is preliminary data.</text>
</comment>
<protein>
    <recommendedName>
        <fullName evidence="7">Prenyltransferase</fullName>
    </recommendedName>
</protein>
<feature type="transmembrane region" description="Helical" evidence="5">
    <location>
        <begin position="242"/>
        <end position="260"/>
    </location>
</feature>
<organism evidence="6">
    <name type="scientific">candidate division WOR-3 bacterium</name>
    <dbReference type="NCBI Taxonomy" id="2052148"/>
    <lineage>
        <taxon>Bacteria</taxon>
        <taxon>Bacteria division WOR-3</taxon>
    </lineage>
</organism>
<dbReference type="InterPro" id="IPR044878">
    <property type="entry name" value="UbiA_sf"/>
</dbReference>
<keyword evidence="2 5" id="KW-0812">Transmembrane</keyword>
<reference evidence="6" key="1">
    <citation type="journal article" date="2020" name="mSystems">
        <title>Genome- and Community-Level Interaction Insights into Carbon Utilization and Element Cycling Functions of Hydrothermarchaeota in Hydrothermal Sediment.</title>
        <authorList>
            <person name="Zhou Z."/>
            <person name="Liu Y."/>
            <person name="Xu W."/>
            <person name="Pan J."/>
            <person name="Luo Z.H."/>
            <person name="Li M."/>
        </authorList>
    </citation>
    <scope>NUCLEOTIDE SEQUENCE [LARGE SCALE GENOMIC DNA]</scope>
    <source>
        <strain evidence="6">SpSt-754</strain>
    </source>
</reference>
<name>A0A7V3NTZ8_UNCW3</name>
<evidence type="ECO:0008006" key="7">
    <source>
        <dbReference type="Google" id="ProtNLM"/>
    </source>
</evidence>
<keyword evidence="3 5" id="KW-1133">Transmembrane helix</keyword>
<dbReference type="EMBL" id="DTGD01000152">
    <property type="protein sequence ID" value="HGB36070.1"/>
    <property type="molecule type" value="Genomic_DNA"/>
</dbReference>
<dbReference type="Gene3D" id="1.10.357.140">
    <property type="entry name" value="UbiA prenyltransferase"/>
    <property type="match status" value="1"/>
</dbReference>
<dbReference type="PANTHER" id="PTHR42723:SF1">
    <property type="entry name" value="CHLOROPHYLL SYNTHASE, CHLOROPLASTIC"/>
    <property type="match status" value="1"/>
</dbReference>
<dbReference type="AlphaFoldDB" id="A0A7V3NTZ8"/>
<feature type="transmembrane region" description="Helical" evidence="5">
    <location>
        <begin position="149"/>
        <end position="169"/>
    </location>
</feature>
<evidence type="ECO:0000313" key="6">
    <source>
        <dbReference type="EMBL" id="HGB36070.1"/>
    </source>
</evidence>
<gene>
    <name evidence="6" type="ORF">ENV38_04120</name>
</gene>
<accession>A0A7V3NTZ8</accession>
<evidence type="ECO:0000256" key="1">
    <source>
        <dbReference type="ARBA" id="ARBA00004141"/>
    </source>
</evidence>
<evidence type="ECO:0000256" key="4">
    <source>
        <dbReference type="ARBA" id="ARBA00023136"/>
    </source>
</evidence>
<keyword evidence="4 5" id="KW-0472">Membrane</keyword>
<evidence type="ECO:0000256" key="3">
    <source>
        <dbReference type="ARBA" id="ARBA00022989"/>
    </source>
</evidence>